<accession>A0A859DTN8</accession>
<comment type="similarity">
    <text evidence="10">Belongs to the glycosyltransferase 28 family. MurG subfamily.</text>
</comment>
<evidence type="ECO:0000256" key="5">
    <source>
        <dbReference type="ARBA" id="ARBA00022960"/>
    </source>
</evidence>
<dbReference type="EC" id="2.4.1.227" evidence="10"/>
<evidence type="ECO:0000256" key="9">
    <source>
        <dbReference type="ARBA" id="ARBA00023316"/>
    </source>
</evidence>
<feature type="binding site" evidence="10">
    <location>
        <position position="303"/>
    </location>
    <ligand>
        <name>UDP-N-acetyl-alpha-D-glucosamine</name>
        <dbReference type="ChEBI" id="CHEBI:57705"/>
    </ligand>
</feature>
<keyword evidence="2 10" id="KW-0132">Cell division</keyword>
<feature type="domain" description="Glycosyl transferase family 28 C-terminal" evidence="12">
    <location>
        <begin position="193"/>
        <end position="343"/>
    </location>
</feature>
<dbReference type="AlphaFoldDB" id="A0A859DTN8"/>
<evidence type="ECO:0000313" key="16">
    <source>
        <dbReference type="Proteomes" id="UP000509623"/>
    </source>
</evidence>
<feature type="binding site" evidence="10">
    <location>
        <position position="128"/>
    </location>
    <ligand>
        <name>UDP-N-acetyl-alpha-D-glucosamine</name>
        <dbReference type="ChEBI" id="CHEBI:57705"/>
    </ligand>
</feature>
<evidence type="ECO:0000256" key="4">
    <source>
        <dbReference type="ARBA" id="ARBA00022679"/>
    </source>
</evidence>
<evidence type="ECO:0000256" key="10">
    <source>
        <dbReference type="HAMAP-Rule" id="MF_00033"/>
    </source>
</evidence>
<evidence type="ECO:0000256" key="7">
    <source>
        <dbReference type="ARBA" id="ARBA00023136"/>
    </source>
</evidence>
<dbReference type="Proteomes" id="UP000509623">
    <property type="component" value="Chromosome"/>
</dbReference>
<dbReference type="Pfam" id="PF03033">
    <property type="entry name" value="Glyco_transf_28"/>
    <property type="match status" value="1"/>
</dbReference>
<dbReference type="EMBL" id="CP046161">
    <property type="protein sequence ID" value="QKO29751.1"/>
    <property type="molecule type" value="Genomic_DNA"/>
</dbReference>
<keyword evidence="3 10" id="KW-0328">Glycosyltransferase</keyword>
<name>A0A859DTN8_9FIRM</name>
<dbReference type="GO" id="GO:0005886">
    <property type="term" value="C:plasma membrane"/>
    <property type="evidence" value="ECO:0007669"/>
    <property type="project" value="UniProtKB-SubCell"/>
</dbReference>
<dbReference type="InterPro" id="IPR006009">
    <property type="entry name" value="GlcNAc_MurG"/>
</dbReference>
<dbReference type="HAMAP" id="MF_00033">
    <property type="entry name" value="MurG"/>
    <property type="match status" value="1"/>
</dbReference>
<evidence type="ECO:0000256" key="1">
    <source>
        <dbReference type="ARBA" id="ARBA00022475"/>
    </source>
</evidence>
<reference evidence="15 16" key="1">
    <citation type="submission" date="2019-11" db="EMBL/GenBank/DDBJ databases">
        <authorList>
            <person name="Ren C."/>
            <person name="Wang H."/>
            <person name="Xu Y."/>
        </authorList>
    </citation>
    <scope>NUCLEOTIDE SEQUENCE [LARGE SCALE GENOMIC DNA]</scope>
    <source>
        <strain evidence="16">JNU-WLY1368</strain>
        <strain evidence="13 15">LBM 19010</strain>
    </source>
</reference>
<dbReference type="UniPathway" id="UPA00219"/>
<evidence type="ECO:0000259" key="11">
    <source>
        <dbReference type="Pfam" id="PF03033"/>
    </source>
</evidence>
<dbReference type="EMBL" id="CP046051">
    <property type="protein sequence ID" value="QKN23573.1"/>
    <property type="molecule type" value="Genomic_DNA"/>
</dbReference>
<evidence type="ECO:0000256" key="6">
    <source>
        <dbReference type="ARBA" id="ARBA00022984"/>
    </source>
</evidence>
<gene>
    <name evidence="10 13" type="primary">murG</name>
    <name evidence="13" type="ORF">GJQ69_03175</name>
    <name evidence="14" type="ORF">GKP14_01190</name>
</gene>
<dbReference type="GO" id="GO:0071555">
    <property type="term" value="P:cell wall organization"/>
    <property type="evidence" value="ECO:0007669"/>
    <property type="project" value="UniProtKB-KW"/>
</dbReference>
<feature type="binding site" evidence="10">
    <location>
        <position position="258"/>
    </location>
    <ligand>
        <name>UDP-N-acetyl-alpha-D-glucosamine</name>
        <dbReference type="ChEBI" id="CHEBI:57705"/>
    </ligand>
</feature>
<evidence type="ECO:0000256" key="2">
    <source>
        <dbReference type="ARBA" id="ARBA00022618"/>
    </source>
</evidence>
<feature type="binding site" evidence="10">
    <location>
        <position position="199"/>
    </location>
    <ligand>
        <name>UDP-N-acetyl-alpha-D-glucosamine</name>
        <dbReference type="ChEBI" id="CHEBI:57705"/>
    </ligand>
</feature>
<dbReference type="KEGG" id="clf:GJQ69_03175"/>
<evidence type="ECO:0000256" key="8">
    <source>
        <dbReference type="ARBA" id="ARBA00023306"/>
    </source>
</evidence>
<feature type="binding site" evidence="10">
    <location>
        <begin position="10"/>
        <end position="12"/>
    </location>
    <ligand>
        <name>UDP-N-acetyl-alpha-D-glucosamine</name>
        <dbReference type="ChEBI" id="CHEBI:57705"/>
    </ligand>
</feature>
<dbReference type="GO" id="GO:0005975">
    <property type="term" value="P:carbohydrate metabolic process"/>
    <property type="evidence" value="ECO:0007669"/>
    <property type="project" value="InterPro"/>
</dbReference>
<organism evidence="13 15">
    <name type="scientific">Caproicibacterium lactatifermentans</name>
    <dbReference type="NCBI Taxonomy" id="2666138"/>
    <lineage>
        <taxon>Bacteria</taxon>
        <taxon>Bacillati</taxon>
        <taxon>Bacillota</taxon>
        <taxon>Clostridia</taxon>
        <taxon>Eubacteriales</taxon>
        <taxon>Oscillospiraceae</taxon>
        <taxon>Caproicibacterium</taxon>
    </lineage>
</organism>
<keyword evidence="4 10" id="KW-0808">Transferase</keyword>
<keyword evidence="5 10" id="KW-0133">Cell shape</keyword>
<dbReference type="Proteomes" id="UP000501316">
    <property type="component" value="Chromosome"/>
</dbReference>
<keyword evidence="16" id="KW-1185">Reference proteome</keyword>
<dbReference type="GO" id="GO:0051301">
    <property type="term" value="P:cell division"/>
    <property type="evidence" value="ECO:0007669"/>
    <property type="project" value="UniProtKB-KW"/>
</dbReference>
<keyword evidence="6 10" id="KW-0573">Peptidoglycan synthesis</keyword>
<sequence>MRILFAGGGTAGHINPALAIAGYVREQEPDAQILYVGAKGGMEERLVPQAGFAFQSIVISGFQRKVTLQNIGRNLKTVVHLFSSTAESKKIIQKFQPDICVGTGGYVSGPVIREALKLHIPAVIHEQNAFPGVTNKALSKNADRVMLANADAQKYMAKNARFVLTGNPVRMEVIRADRTAARRTLHLDSRPLILSFGGSLGARKVNEAVLDLITESAKTDRFQHIHAYGQYGGWFPQKLEERGVHLADHPNFDIRPYIDNMPECLAAADLVICRAGAITLSELQAKGRAAIIIPSPNVAENHQYYNAMSMVNRGAGVILEEKDLTGAALVQKVRTLFEKPDTIPALAVNARKMAILDTNARIYAILQEVLKERKMR</sequence>
<dbReference type="PANTHER" id="PTHR21015:SF22">
    <property type="entry name" value="GLYCOSYLTRANSFERASE"/>
    <property type="match status" value="1"/>
</dbReference>
<keyword evidence="1 10" id="KW-1003">Cell membrane</keyword>
<dbReference type="Pfam" id="PF04101">
    <property type="entry name" value="Glyco_tran_28_C"/>
    <property type="match status" value="1"/>
</dbReference>
<evidence type="ECO:0000259" key="12">
    <source>
        <dbReference type="Pfam" id="PF04101"/>
    </source>
</evidence>
<keyword evidence="8 10" id="KW-0131">Cell cycle</keyword>
<proteinExistence type="inferred from homology"/>
<evidence type="ECO:0000256" key="3">
    <source>
        <dbReference type="ARBA" id="ARBA00022676"/>
    </source>
</evidence>
<reference evidence="14" key="2">
    <citation type="journal article" date="2021" name="Appl. Environ. Microbiol.">
        <title>Adaptability of a Caproate-Producing Bacterium Contributes to Its Dominance in an Anaerobic Fermentation System.</title>
        <authorList>
            <person name="Wang H."/>
            <person name="Gu Y."/>
            <person name="Zhou W."/>
            <person name="Zhao D."/>
            <person name="Qiao Z."/>
            <person name="Zheng J."/>
            <person name="Gao J."/>
            <person name="Chen X."/>
            <person name="Ren C."/>
            <person name="Xu Y."/>
        </authorList>
    </citation>
    <scope>NUCLEOTIDE SEQUENCE</scope>
    <source>
        <strain evidence="14">JNU-WLY1368</strain>
    </source>
</reference>
<dbReference type="InterPro" id="IPR004276">
    <property type="entry name" value="GlycoTrans_28_N"/>
</dbReference>
<comment type="subcellular location">
    <subcellularLocation>
        <location evidence="10">Cell membrane</location>
        <topology evidence="10">Peripheral membrane protein</topology>
        <orientation evidence="10">Cytoplasmic side</orientation>
    </subcellularLocation>
</comment>
<dbReference type="NCBIfam" id="TIGR01133">
    <property type="entry name" value="murG"/>
    <property type="match status" value="1"/>
</dbReference>
<evidence type="ECO:0000313" key="15">
    <source>
        <dbReference type="Proteomes" id="UP000501316"/>
    </source>
</evidence>
<dbReference type="GO" id="GO:0008360">
    <property type="term" value="P:regulation of cell shape"/>
    <property type="evidence" value="ECO:0007669"/>
    <property type="project" value="UniProtKB-KW"/>
</dbReference>
<dbReference type="InterPro" id="IPR007235">
    <property type="entry name" value="Glyco_trans_28_C"/>
</dbReference>
<evidence type="ECO:0000313" key="14">
    <source>
        <dbReference type="EMBL" id="QKO29751.1"/>
    </source>
</evidence>
<dbReference type="GO" id="GO:0050511">
    <property type="term" value="F:undecaprenyldiphospho-muramoylpentapeptide beta-N-acetylglucosaminyltransferase activity"/>
    <property type="evidence" value="ECO:0007669"/>
    <property type="project" value="UniProtKB-UniRule"/>
</dbReference>
<feature type="domain" description="Glycosyltransferase family 28 N-terminal" evidence="11">
    <location>
        <begin position="3"/>
        <end position="146"/>
    </location>
</feature>
<comment type="pathway">
    <text evidence="10">Cell wall biogenesis; peptidoglycan biosynthesis.</text>
</comment>
<feature type="binding site" evidence="10">
    <location>
        <position position="170"/>
    </location>
    <ligand>
        <name>UDP-N-acetyl-alpha-D-glucosamine</name>
        <dbReference type="ChEBI" id="CHEBI:57705"/>
    </ligand>
</feature>
<dbReference type="Gene3D" id="3.40.50.2000">
    <property type="entry name" value="Glycogen Phosphorylase B"/>
    <property type="match status" value="2"/>
</dbReference>
<keyword evidence="7 10" id="KW-0472">Membrane</keyword>
<keyword evidence="9 10" id="KW-0961">Cell wall biogenesis/degradation</keyword>
<dbReference type="CDD" id="cd03785">
    <property type="entry name" value="GT28_MurG"/>
    <property type="match status" value="1"/>
</dbReference>
<reference evidence="14" key="3">
    <citation type="journal article" date="2022" name="Int. J. Syst. Evol. Microbiol.">
        <title>Caproicibacterium lactatifermentans sp. nov., isolated from pit clay used for the production of Chinese strong aroma-type liquor.</title>
        <authorList>
            <person name="Wang H."/>
            <person name="Gu Y."/>
            <person name="Zhao D."/>
            <person name="Qiao Z."/>
            <person name="Zheng J."/>
            <person name="Gao J."/>
            <person name="Ren C."/>
            <person name="Xu Y."/>
        </authorList>
    </citation>
    <scope>NUCLEOTIDE SEQUENCE</scope>
    <source>
        <strain evidence="14">JNU-WLY1368</strain>
    </source>
</reference>
<protein>
    <recommendedName>
        <fullName evidence="10">UDP-N-acetylglucosamine--N-acetylmuramyl-(pentapeptide) pyrophosphoryl-undecaprenol N-acetylglucosamine transferase</fullName>
        <ecNumber evidence="10">2.4.1.227</ecNumber>
    </recommendedName>
    <alternativeName>
        <fullName evidence="10">Undecaprenyl-PP-MurNAc-pentapeptide-UDPGlcNAc GlcNAc transferase</fullName>
    </alternativeName>
</protein>
<comment type="caution">
    <text evidence="10">Lacks conserved residue(s) required for the propagation of feature annotation.</text>
</comment>
<dbReference type="SUPFAM" id="SSF53756">
    <property type="entry name" value="UDP-Glycosyltransferase/glycogen phosphorylase"/>
    <property type="match status" value="1"/>
</dbReference>
<dbReference type="RefSeq" id="WP_086036101.1">
    <property type="nucleotide sequence ID" value="NZ_CP046051.1"/>
</dbReference>
<comment type="catalytic activity">
    <reaction evidence="10">
        <text>di-trans,octa-cis-undecaprenyl diphospho-N-acetyl-alpha-D-muramoyl-L-alanyl-D-glutamyl-meso-2,6-diaminopimeloyl-D-alanyl-D-alanine + UDP-N-acetyl-alpha-D-glucosamine = di-trans,octa-cis-undecaprenyl diphospho-[N-acetyl-alpha-D-glucosaminyl-(1-&gt;4)]-N-acetyl-alpha-D-muramoyl-L-alanyl-D-glutamyl-meso-2,6-diaminopimeloyl-D-alanyl-D-alanine + UDP + H(+)</text>
        <dbReference type="Rhea" id="RHEA:31227"/>
        <dbReference type="ChEBI" id="CHEBI:15378"/>
        <dbReference type="ChEBI" id="CHEBI:57705"/>
        <dbReference type="ChEBI" id="CHEBI:58223"/>
        <dbReference type="ChEBI" id="CHEBI:61387"/>
        <dbReference type="ChEBI" id="CHEBI:61388"/>
        <dbReference type="EC" id="2.4.1.227"/>
    </reaction>
</comment>
<dbReference type="PANTHER" id="PTHR21015">
    <property type="entry name" value="UDP-N-ACETYLGLUCOSAMINE--N-ACETYLMURAMYL-(PENTAPEPTIDE) PYROPHOSPHORYL-UNDECAPRENOL N-ACETYLGLUCOSAMINE TRANSFERASE 1"/>
    <property type="match status" value="1"/>
</dbReference>
<dbReference type="GO" id="GO:0009252">
    <property type="term" value="P:peptidoglycan biosynthetic process"/>
    <property type="evidence" value="ECO:0007669"/>
    <property type="project" value="UniProtKB-UniRule"/>
</dbReference>
<evidence type="ECO:0000313" key="13">
    <source>
        <dbReference type="EMBL" id="QKN23573.1"/>
    </source>
</evidence>
<comment type="function">
    <text evidence="10">Cell wall formation. Catalyzes the transfer of a GlcNAc subunit on undecaprenyl-pyrophosphoryl-MurNAc-pentapeptide (lipid intermediate I) to form undecaprenyl-pyrophosphoryl-MurNAc-(pentapeptide)GlcNAc (lipid intermediate II).</text>
</comment>